<dbReference type="EMBL" id="MIJE01000034">
    <property type="protein sequence ID" value="OEF95902.1"/>
    <property type="molecule type" value="Genomic_DNA"/>
</dbReference>
<dbReference type="PANTHER" id="PTHR30535:SF34">
    <property type="entry name" value="MOLYBDATE-BINDING PROTEIN MOLA"/>
    <property type="match status" value="1"/>
</dbReference>
<dbReference type="PROSITE" id="PS50983">
    <property type="entry name" value="FE_B12_PBP"/>
    <property type="match status" value="1"/>
</dbReference>
<feature type="chain" id="PRO_5038379749" description="Fe/B12 periplasmic-binding domain-containing protein" evidence="2">
    <location>
        <begin position="23"/>
        <end position="375"/>
    </location>
</feature>
<evidence type="ECO:0000313" key="5">
    <source>
        <dbReference type="Proteomes" id="UP000094296"/>
    </source>
</evidence>
<dbReference type="PANTHER" id="PTHR30535">
    <property type="entry name" value="VITAMIN B12-BINDING PROTEIN"/>
    <property type="match status" value="1"/>
</dbReference>
<evidence type="ECO:0000256" key="2">
    <source>
        <dbReference type="SAM" id="SignalP"/>
    </source>
</evidence>
<dbReference type="InterPro" id="IPR002491">
    <property type="entry name" value="ABC_transptr_periplasmic_BD"/>
</dbReference>
<evidence type="ECO:0000313" key="4">
    <source>
        <dbReference type="EMBL" id="OEF95902.1"/>
    </source>
</evidence>
<name>A0A1E5FZH0_9FIRM</name>
<sequence length="375" mass="41703">MKKALVWVLSALLILTVFTVVGCQKEEATGTEEPQQQEEANNIETQELTMEEPTTRIVTDQAGREVELPMVAERVITTWRPSTSLLFAIGGQEKLVAADTHSTRNPFLLGVYPEIGDVPAIGNRRGLNLEEMVAAEPEVVFLWQGTDTEPVIGHLNQQGIAAFVLIPETADDMKEAVRIVGDIIGMQAEAEEVISYYNEIIADIADRIKDVPASERRTAYMAGSGGLFNTIGKEYYQHFLIESAGATNVSGELEGYGWQDVSAEQLVAWNPDYIFATQFFDDDLIETIRSQAGLRTVTAVREGNLYKFPANITSWDFPEPLSALGILWMAKTMYPDQFADMDFMAEVENYHERFFGKTFTELGGNLDESEAVSIF</sequence>
<comment type="caution">
    <text evidence="4">The sequence shown here is derived from an EMBL/GenBank/DDBJ whole genome shotgun (WGS) entry which is preliminary data.</text>
</comment>
<gene>
    <name evidence="4" type="ORF">BHF68_10955</name>
</gene>
<dbReference type="Pfam" id="PF01497">
    <property type="entry name" value="Peripla_BP_2"/>
    <property type="match status" value="1"/>
</dbReference>
<protein>
    <recommendedName>
        <fullName evidence="3">Fe/B12 periplasmic-binding domain-containing protein</fullName>
    </recommendedName>
</protein>
<dbReference type="Gene3D" id="3.40.50.1980">
    <property type="entry name" value="Nitrogenase molybdenum iron protein domain"/>
    <property type="match status" value="2"/>
</dbReference>
<keyword evidence="2" id="KW-0732">Signal</keyword>
<evidence type="ECO:0000256" key="1">
    <source>
        <dbReference type="ARBA" id="ARBA00008814"/>
    </source>
</evidence>
<reference evidence="4 5" key="1">
    <citation type="submission" date="2016-09" db="EMBL/GenBank/DDBJ databases">
        <title>Draft genome sequence for the type strain of Desulfuribacillus alkaliarsenatis AHT28, an obligately anaerobic, sulfidogenic bacterium isolated from Russian soda lake sediments.</title>
        <authorList>
            <person name="Abin C.A."/>
            <person name="Hollibaugh J.T."/>
        </authorList>
    </citation>
    <scope>NUCLEOTIDE SEQUENCE [LARGE SCALE GENOMIC DNA]</scope>
    <source>
        <strain evidence="4 5">AHT28</strain>
    </source>
</reference>
<dbReference type="Proteomes" id="UP000094296">
    <property type="component" value="Unassembled WGS sequence"/>
</dbReference>
<feature type="signal peptide" evidence="2">
    <location>
        <begin position="1"/>
        <end position="22"/>
    </location>
</feature>
<feature type="domain" description="Fe/B12 periplasmic-binding" evidence="3">
    <location>
        <begin position="74"/>
        <end position="337"/>
    </location>
</feature>
<dbReference type="STRING" id="766136.BHF68_10955"/>
<dbReference type="PROSITE" id="PS51257">
    <property type="entry name" value="PROKAR_LIPOPROTEIN"/>
    <property type="match status" value="1"/>
</dbReference>
<organism evidence="4 5">
    <name type="scientific">Desulfuribacillus alkaliarsenatis</name>
    <dbReference type="NCBI Taxonomy" id="766136"/>
    <lineage>
        <taxon>Bacteria</taxon>
        <taxon>Bacillati</taxon>
        <taxon>Bacillota</taxon>
        <taxon>Desulfuribacillia</taxon>
        <taxon>Desulfuribacillales</taxon>
        <taxon>Desulfuribacillaceae</taxon>
        <taxon>Desulfuribacillus</taxon>
    </lineage>
</organism>
<comment type="similarity">
    <text evidence="1">Belongs to the bacterial solute-binding protein 8 family.</text>
</comment>
<evidence type="ECO:0000259" key="3">
    <source>
        <dbReference type="PROSITE" id="PS50983"/>
    </source>
</evidence>
<dbReference type="InterPro" id="IPR050902">
    <property type="entry name" value="ABC_Transporter_SBP"/>
</dbReference>
<dbReference type="Gene3D" id="1.20.58.2180">
    <property type="match status" value="1"/>
</dbReference>
<dbReference type="AlphaFoldDB" id="A0A1E5FZH0"/>
<keyword evidence="5" id="KW-1185">Reference proteome</keyword>
<accession>A0A1E5FZH0</accession>
<dbReference type="OrthoDB" id="9816357at2"/>
<dbReference type="SUPFAM" id="SSF53807">
    <property type="entry name" value="Helical backbone' metal receptor"/>
    <property type="match status" value="1"/>
</dbReference>
<proteinExistence type="inferred from homology"/>
<dbReference type="RefSeq" id="WP_069644175.1">
    <property type="nucleotide sequence ID" value="NZ_MIJE01000034.1"/>
</dbReference>